<organism evidence="2 3">
    <name type="scientific">Heligmosomoides polygyrus</name>
    <name type="common">Parasitic roundworm</name>
    <dbReference type="NCBI Taxonomy" id="6339"/>
    <lineage>
        <taxon>Eukaryota</taxon>
        <taxon>Metazoa</taxon>
        <taxon>Ecdysozoa</taxon>
        <taxon>Nematoda</taxon>
        <taxon>Chromadorea</taxon>
        <taxon>Rhabditida</taxon>
        <taxon>Rhabditina</taxon>
        <taxon>Rhabditomorpha</taxon>
        <taxon>Strongyloidea</taxon>
        <taxon>Heligmosomidae</taxon>
        <taxon>Heligmosomoides</taxon>
    </lineage>
</organism>
<keyword evidence="2" id="KW-1185">Reference proteome</keyword>
<name>A0A183FNH6_HELPZ</name>
<accession>A0A3P7YP85</accession>
<dbReference type="Proteomes" id="UP000050761">
    <property type="component" value="Unassembled WGS sequence"/>
</dbReference>
<evidence type="ECO:0000313" key="2">
    <source>
        <dbReference type="Proteomes" id="UP000050761"/>
    </source>
</evidence>
<evidence type="ECO:0000313" key="1">
    <source>
        <dbReference type="EMBL" id="VDO78989.1"/>
    </source>
</evidence>
<gene>
    <name evidence="1" type="ORF">HPBE_LOCUS9055</name>
</gene>
<protein>
    <submittedName>
        <fullName evidence="3">HTH_48 domain-containing protein</fullName>
    </submittedName>
</protein>
<dbReference type="OrthoDB" id="5872915at2759"/>
<reference evidence="1 2" key="1">
    <citation type="submission" date="2018-11" db="EMBL/GenBank/DDBJ databases">
        <authorList>
            <consortium name="Pathogen Informatics"/>
        </authorList>
    </citation>
    <scope>NUCLEOTIDE SEQUENCE [LARGE SCALE GENOMIC DNA]</scope>
</reference>
<evidence type="ECO:0000313" key="3">
    <source>
        <dbReference type="WBParaSite" id="HPBE_0000905401-mRNA-1"/>
    </source>
</evidence>
<sequence>MDQGRIRTFVYYEWLLGNDTGTAVANICRGCSVPTHSQALVQSFRERRHEPRGQGTPAEDHVCSCLASNDVKKRKAQTLYSCCKISD</sequence>
<reference evidence="3" key="2">
    <citation type="submission" date="2019-09" db="UniProtKB">
        <authorList>
            <consortium name="WormBaseParasite"/>
        </authorList>
    </citation>
    <scope>IDENTIFICATION</scope>
</reference>
<accession>A0A183FNH6</accession>
<dbReference type="EMBL" id="UZAH01026332">
    <property type="protein sequence ID" value="VDO78989.1"/>
    <property type="molecule type" value="Genomic_DNA"/>
</dbReference>
<proteinExistence type="predicted"/>
<dbReference type="WBParaSite" id="HPBE_0000905401-mRNA-1">
    <property type="protein sequence ID" value="HPBE_0000905401-mRNA-1"/>
    <property type="gene ID" value="HPBE_0000905401"/>
</dbReference>
<dbReference type="AlphaFoldDB" id="A0A183FNH6"/>